<accession>A0A9W6RL18</accession>
<reference evidence="1" key="1">
    <citation type="submission" date="2023-03" db="EMBL/GenBank/DDBJ databases">
        <title>Actinoallomurus iriomotensis NBRC 103681.</title>
        <authorList>
            <person name="Ichikawa N."/>
            <person name="Sato H."/>
            <person name="Tonouchi N."/>
        </authorList>
    </citation>
    <scope>NUCLEOTIDE SEQUENCE</scope>
    <source>
        <strain evidence="1">NBRC 103681</strain>
    </source>
</reference>
<dbReference type="EMBL" id="BSTJ01000008">
    <property type="protein sequence ID" value="GLY77911.1"/>
    <property type="molecule type" value="Genomic_DNA"/>
</dbReference>
<dbReference type="AlphaFoldDB" id="A0A9W6RL18"/>
<gene>
    <name evidence="1" type="ORF">Airi01_061780</name>
</gene>
<evidence type="ECO:0000313" key="2">
    <source>
        <dbReference type="Proteomes" id="UP001165135"/>
    </source>
</evidence>
<name>A0A9W6RL18_9ACTN</name>
<evidence type="ECO:0000313" key="1">
    <source>
        <dbReference type="EMBL" id="GLY77911.1"/>
    </source>
</evidence>
<sequence>MQSTQLISRLDVSPAIVRRLCRDFTELSPETVERCITDVGLRGRHLGVDLTPEVVESLAREHLVSMVKSEPPSARRAEPSSGE</sequence>
<protein>
    <submittedName>
        <fullName evidence="1">Uncharacterized protein</fullName>
    </submittedName>
</protein>
<organism evidence="1 2">
    <name type="scientific">Actinoallomurus iriomotensis</name>
    <dbReference type="NCBI Taxonomy" id="478107"/>
    <lineage>
        <taxon>Bacteria</taxon>
        <taxon>Bacillati</taxon>
        <taxon>Actinomycetota</taxon>
        <taxon>Actinomycetes</taxon>
        <taxon>Streptosporangiales</taxon>
        <taxon>Thermomonosporaceae</taxon>
        <taxon>Actinoallomurus</taxon>
    </lineage>
</organism>
<comment type="caution">
    <text evidence="1">The sequence shown here is derived from an EMBL/GenBank/DDBJ whole genome shotgun (WGS) entry which is preliminary data.</text>
</comment>
<dbReference type="RefSeq" id="WP_285628115.1">
    <property type="nucleotide sequence ID" value="NZ_BSTJ01000008.1"/>
</dbReference>
<proteinExistence type="predicted"/>
<dbReference type="Proteomes" id="UP001165135">
    <property type="component" value="Unassembled WGS sequence"/>
</dbReference>